<keyword evidence="3" id="KW-1185">Reference proteome</keyword>
<feature type="compositionally biased region" description="Polar residues" evidence="1">
    <location>
        <begin position="75"/>
        <end position="100"/>
    </location>
</feature>
<evidence type="ECO:0000256" key="1">
    <source>
        <dbReference type="SAM" id="MobiDB-lite"/>
    </source>
</evidence>
<dbReference type="EMBL" id="JAGDFM010000706">
    <property type="protein sequence ID" value="KAG7376418.1"/>
    <property type="molecule type" value="Genomic_DNA"/>
</dbReference>
<dbReference type="Proteomes" id="UP000694044">
    <property type="component" value="Unassembled WGS sequence"/>
</dbReference>
<gene>
    <name evidence="2" type="ORF">PHYPSEUDO_013581</name>
</gene>
<protein>
    <submittedName>
        <fullName evidence="2">Uncharacterized protein</fullName>
    </submittedName>
</protein>
<feature type="region of interest" description="Disordered" evidence="1">
    <location>
        <begin position="36"/>
        <end position="124"/>
    </location>
</feature>
<comment type="caution">
    <text evidence="2">The sequence shown here is derived from an EMBL/GenBank/DDBJ whole genome shotgun (WGS) entry which is preliminary data.</text>
</comment>
<dbReference type="AlphaFoldDB" id="A0A8T1V8J2"/>
<name>A0A8T1V8J2_9STRA</name>
<organism evidence="2 3">
    <name type="scientific">Phytophthora pseudosyringae</name>
    <dbReference type="NCBI Taxonomy" id="221518"/>
    <lineage>
        <taxon>Eukaryota</taxon>
        <taxon>Sar</taxon>
        <taxon>Stramenopiles</taxon>
        <taxon>Oomycota</taxon>
        <taxon>Peronosporomycetes</taxon>
        <taxon>Peronosporales</taxon>
        <taxon>Peronosporaceae</taxon>
        <taxon>Phytophthora</taxon>
    </lineage>
</organism>
<evidence type="ECO:0000313" key="3">
    <source>
        <dbReference type="Proteomes" id="UP000694044"/>
    </source>
</evidence>
<reference evidence="2" key="1">
    <citation type="submission" date="2021-02" db="EMBL/GenBank/DDBJ databases">
        <authorList>
            <person name="Palmer J.M."/>
        </authorList>
    </citation>
    <scope>NUCLEOTIDE SEQUENCE</scope>
    <source>
        <strain evidence="2">SCRP734</strain>
    </source>
</reference>
<feature type="compositionally biased region" description="Polar residues" evidence="1">
    <location>
        <begin position="114"/>
        <end position="124"/>
    </location>
</feature>
<sequence>MICKYTKFLYVNDEASTPESRTNTILPWGGAAALRQHHESRRNKIQGAEGRQVQPRDGRVGDEWLPVSNDEDGSARSTEVNLRTSTQAMATGQQREQSGAPTDEANEGGEANCDGSTTGNWLKL</sequence>
<accession>A0A8T1V8J2</accession>
<proteinExistence type="predicted"/>
<evidence type="ECO:0000313" key="2">
    <source>
        <dbReference type="EMBL" id="KAG7376418.1"/>
    </source>
</evidence>